<dbReference type="Proteomes" id="UP000016922">
    <property type="component" value="Unassembled WGS sequence"/>
</dbReference>
<dbReference type="Pfam" id="PF25762">
    <property type="entry name" value="HAUS1"/>
    <property type="match status" value="1"/>
</dbReference>
<evidence type="ECO:0000256" key="6">
    <source>
        <dbReference type="ARBA" id="ARBA00022776"/>
    </source>
</evidence>
<sequence>MAHLSISPSAIFSPTVARQQQATAKDWNYIDSWLFQKYNNKTPPAFERNAETLKTLLALASLNESADEERELLTRMEAKTLSDLHTAEASNPNKELLASLEEALTTDGKTSLEALANLSVVLDEPLPDTRTLAQKIVELHIASADLAQTTERVTIMQTQLANELSRLNNLVADLRSAVFLPPSELPQTTQDFQRRVRNLAAQIPAMRERVAARGEVVTFEEVQREEERYRALKVTVSELERQVKGFHGLPQDTDLARLELEGVRVELRDLAGQRDSMFEGLVERETPRKPRR</sequence>
<protein>
    <recommendedName>
        <fullName evidence="12">HAUS augmin-like complex subunit 1</fullName>
    </recommendedName>
</protein>
<evidence type="ECO:0000256" key="9">
    <source>
        <dbReference type="ARBA" id="ARBA00023306"/>
    </source>
</evidence>
<evidence type="ECO:0000256" key="1">
    <source>
        <dbReference type="ARBA" id="ARBA00004186"/>
    </source>
</evidence>
<evidence type="ECO:0000313" key="11">
    <source>
        <dbReference type="Proteomes" id="UP000016922"/>
    </source>
</evidence>
<comment type="subcellular location">
    <subcellularLocation>
        <location evidence="1">Cytoplasm</location>
        <location evidence="1">Cytoskeleton</location>
        <location evidence="1">Spindle</location>
    </subcellularLocation>
</comment>
<dbReference type="GeneID" id="19471457"/>
<proteinExistence type="inferred from homology"/>
<dbReference type="GO" id="GO:0005829">
    <property type="term" value="C:cytosol"/>
    <property type="evidence" value="ECO:0007669"/>
    <property type="project" value="TreeGrafter"/>
</dbReference>
<dbReference type="GO" id="GO:0051225">
    <property type="term" value="P:spindle assembly"/>
    <property type="evidence" value="ECO:0007669"/>
    <property type="project" value="InterPro"/>
</dbReference>
<gene>
    <name evidence="10" type="ORF">GLAREA_12416</name>
</gene>
<keyword evidence="9" id="KW-0131">Cell cycle</keyword>
<dbReference type="RefSeq" id="XP_008081389.1">
    <property type="nucleotide sequence ID" value="XM_008083198.1"/>
</dbReference>
<evidence type="ECO:0000256" key="2">
    <source>
        <dbReference type="ARBA" id="ARBA00005479"/>
    </source>
</evidence>
<keyword evidence="11" id="KW-1185">Reference proteome</keyword>
<accession>S3D1E5</accession>
<dbReference type="PANTHER" id="PTHR31570">
    <property type="entry name" value="HAUS AUGMIN-LIKE COMPLEX SUBUNIT 1"/>
    <property type="match status" value="1"/>
</dbReference>
<keyword evidence="8" id="KW-0206">Cytoskeleton</keyword>
<dbReference type="GO" id="GO:0005874">
    <property type="term" value="C:microtubule"/>
    <property type="evidence" value="ECO:0007669"/>
    <property type="project" value="UniProtKB-KW"/>
</dbReference>
<evidence type="ECO:0000256" key="4">
    <source>
        <dbReference type="ARBA" id="ARBA00022618"/>
    </source>
</evidence>
<dbReference type="PANTHER" id="PTHR31570:SF1">
    <property type="entry name" value="HAUS AUGMIN-LIKE COMPLEX SUBUNIT 1"/>
    <property type="match status" value="1"/>
</dbReference>
<dbReference type="KEGG" id="glz:GLAREA_12416"/>
<organism evidence="10 11">
    <name type="scientific">Glarea lozoyensis (strain ATCC 20868 / MF5171)</name>
    <dbReference type="NCBI Taxonomy" id="1116229"/>
    <lineage>
        <taxon>Eukaryota</taxon>
        <taxon>Fungi</taxon>
        <taxon>Dikarya</taxon>
        <taxon>Ascomycota</taxon>
        <taxon>Pezizomycotina</taxon>
        <taxon>Leotiomycetes</taxon>
        <taxon>Helotiales</taxon>
        <taxon>Helotiaceae</taxon>
        <taxon>Glarea</taxon>
    </lineage>
</organism>
<keyword evidence="7" id="KW-0175">Coiled coil</keyword>
<evidence type="ECO:0000256" key="8">
    <source>
        <dbReference type="ARBA" id="ARBA00023212"/>
    </source>
</evidence>
<comment type="similarity">
    <text evidence="2">Belongs to the HAUS1 family.</text>
</comment>
<dbReference type="AlphaFoldDB" id="S3D1E5"/>
<keyword evidence="4" id="KW-0132">Cell division</keyword>
<evidence type="ECO:0000256" key="7">
    <source>
        <dbReference type="ARBA" id="ARBA00023054"/>
    </source>
</evidence>
<dbReference type="HOGENOM" id="CLU_068908_0_0_1"/>
<reference evidence="10 11" key="1">
    <citation type="journal article" date="2013" name="BMC Genomics">
        <title>Genomics-driven discovery of the pneumocandin biosynthetic gene cluster in the fungus Glarea lozoyensis.</title>
        <authorList>
            <person name="Chen L."/>
            <person name="Yue Q."/>
            <person name="Zhang X."/>
            <person name="Xiang M."/>
            <person name="Wang C."/>
            <person name="Li S."/>
            <person name="Che Y."/>
            <person name="Ortiz-Lopez F.J."/>
            <person name="Bills G.F."/>
            <person name="Liu X."/>
            <person name="An Z."/>
        </authorList>
    </citation>
    <scope>NUCLEOTIDE SEQUENCE [LARGE SCALE GENOMIC DNA]</scope>
    <source>
        <strain evidence="11">ATCC 20868 / MF5171</strain>
    </source>
</reference>
<name>S3D1E5_GLAL2</name>
<dbReference type="eggNOG" id="ENOG502S1U0">
    <property type="taxonomic scope" value="Eukaryota"/>
</dbReference>
<evidence type="ECO:0008006" key="12">
    <source>
        <dbReference type="Google" id="ProtNLM"/>
    </source>
</evidence>
<dbReference type="OrthoDB" id="5372507at2759"/>
<keyword evidence="5" id="KW-0493">Microtubule</keyword>
<keyword evidence="3" id="KW-0963">Cytoplasm</keyword>
<dbReference type="EMBL" id="KE145361">
    <property type="protein sequence ID" value="EPE31660.1"/>
    <property type="molecule type" value="Genomic_DNA"/>
</dbReference>
<dbReference type="GO" id="GO:0005819">
    <property type="term" value="C:spindle"/>
    <property type="evidence" value="ECO:0007669"/>
    <property type="project" value="UniProtKB-SubCell"/>
</dbReference>
<evidence type="ECO:0000313" key="10">
    <source>
        <dbReference type="EMBL" id="EPE31660.1"/>
    </source>
</evidence>
<dbReference type="OMA" id="QAKDWAY"/>
<keyword evidence="6" id="KW-0498">Mitosis</keyword>
<evidence type="ECO:0000256" key="5">
    <source>
        <dbReference type="ARBA" id="ARBA00022701"/>
    </source>
</evidence>
<dbReference type="GO" id="GO:0070652">
    <property type="term" value="C:HAUS complex"/>
    <property type="evidence" value="ECO:0007669"/>
    <property type="project" value="InterPro"/>
</dbReference>
<dbReference type="InterPro" id="IPR026243">
    <property type="entry name" value="HAUS1"/>
</dbReference>
<evidence type="ECO:0000256" key="3">
    <source>
        <dbReference type="ARBA" id="ARBA00022490"/>
    </source>
</evidence>
<dbReference type="GO" id="GO:0051301">
    <property type="term" value="P:cell division"/>
    <property type="evidence" value="ECO:0007669"/>
    <property type="project" value="UniProtKB-KW"/>
</dbReference>